<dbReference type="EMBL" id="MATO01000065">
    <property type="protein sequence ID" value="OCS85549.1"/>
    <property type="molecule type" value="Genomic_DNA"/>
</dbReference>
<organism evidence="2 3">
    <name type="scientific">Caryophanon latum</name>
    <dbReference type="NCBI Taxonomy" id="33977"/>
    <lineage>
        <taxon>Bacteria</taxon>
        <taxon>Bacillati</taxon>
        <taxon>Bacillota</taxon>
        <taxon>Bacilli</taxon>
        <taxon>Bacillales</taxon>
        <taxon>Caryophanaceae</taxon>
        <taxon>Caryophanon</taxon>
    </lineage>
</organism>
<proteinExistence type="predicted"/>
<keyword evidence="3" id="KW-1185">Reference proteome</keyword>
<gene>
    <name evidence="2" type="ORF">A6K76_15050</name>
</gene>
<dbReference type="Proteomes" id="UP000093482">
    <property type="component" value="Unassembled WGS sequence"/>
</dbReference>
<feature type="transmembrane region" description="Helical" evidence="1">
    <location>
        <begin position="6"/>
        <end position="26"/>
    </location>
</feature>
<evidence type="ECO:0000313" key="2">
    <source>
        <dbReference type="EMBL" id="OCS85549.1"/>
    </source>
</evidence>
<keyword evidence="1" id="KW-1133">Transmembrane helix</keyword>
<dbReference type="RefSeq" id="WP_066466282.1">
    <property type="nucleotide sequence ID" value="NZ_MATO01000065.1"/>
</dbReference>
<evidence type="ECO:0000256" key="1">
    <source>
        <dbReference type="SAM" id="Phobius"/>
    </source>
</evidence>
<accession>A0A1C0YEH8</accession>
<protein>
    <submittedName>
        <fullName evidence="2">Uncharacterized protein</fullName>
    </submittedName>
</protein>
<name>A0A1C0YEH8_9BACL</name>
<evidence type="ECO:0000313" key="3">
    <source>
        <dbReference type="Proteomes" id="UP000093482"/>
    </source>
</evidence>
<sequence>MTKKLLFSAVSIVVVGLIGAGLIFFMSQQEQPERQLFGQADFHVEDKYIRVDRMEWPDDRMQLKYVDVSKEQQYALLELFENATFEQVGEQPEKFDYSLTLGWNTRHRLYIDVDGEKVIDPESTKSYRITSGGAEIREALNALQ</sequence>
<dbReference type="OrthoDB" id="9852200at2"/>
<comment type="caution">
    <text evidence="2">The sequence shown here is derived from an EMBL/GenBank/DDBJ whole genome shotgun (WGS) entry which is preliminary data.</text>
</comment>
<dbReference type="AlphaFoldDB" id="A0A1C0YEH8"/>
<keyword evidence="1" id="KW-0812">Transmembrane</keyword>
<keyword evidence="1" id="KW-0472">Membrane</keyword>
<reference evidence="2 3" key="1">
    <citation type="submission" date="2016-07" db="EMBL/GenBank/DDBJ databases">
        <title>Caryophanon latum genome sequencing.</title>
        <authorList>
            <person name="Verma A."/>
            <person name="Pal Y."/>
            <person name="Krishnamurthi S."/>
        </authorList>
    </citation>
    <scope>NUCLEOTIDE SEQUENCE [LARGE SCALE GENOMIC DNA]</scope>
    <source>
        <strain evidence="2 3">DSM 14151</strain>
    </source>
</reference>